<evidence type="ECO:0000313" key="3">
    <source>
        <dbReference type="Proteomes" id="UP000032142"/>
    </source>
</evidence>
<feature type="transmembrane region" description="Helical" evidence="1">
    <location>
        <begin position="7"/>
        <end position="24"/>
    </location>
</feature>
<keyword evidence="1" id="KW-0472">Membrane</keyword>
<keyword evidence="3" id="KW-1185">Reference proteome</keyword>
<feature type="transmembrane region" description="Helical" evidence="1">
    <location>
        <begin position="44"/>
        <end position="63"/>
    </location>
</feature>
<accession>A0A0B0PRD3</accession>
<dbReference type="EMBL" id="KN439455">
    <property type="protein sequence ID" value="KHG26994.1"/>
    <property type="molecule type" value="Genomic_DNA"/>
</dbReference>
<organism evidence="2 3">
    <name type="scientific">Gossypium arboreum</name>
    <name type="common">Tree cotton</name>
    <name type="synonym">Gossypium nanking</name>
    <dbReference type="NCBI Taxonomy" id="29729"/>
    <lineage>
        <taxon>Eukaryota</taxon>
        <taxon>Viridiplantae</taxon>
        <taxon>Streptophyta</taxon>
        <taxon>Embryophyta</taxon>
        <taxon>Tracheophyta</taxon>
        <taxon>Spermatophyta</taxon>
        <taxon>Magnoliopsida</taxon>
        <taxon>eudicotyledons</taxon>
        <taxon>Gunneridae</taxon>
        <taxon>Pentapetalae</taxon>
        <taxon>rosids</taxon>
        <taxon>malvids</taxon>
        <taxon>Malvales</taxon>
        <taxon>Malvaceae</taxon>
        <taxon>Malvoideae</taxon>
        <taxon>Gossypium</taxon>
    </lineage>
</organism>
<name>A0A0B0PRD3_GOSAR</name>
<dbReference type="AlphaFoldDB" id="A0A0B0PRD3"/>
<reference evidence="3" key="1">
    <citation type="submission" date="2014-09" db="EMBL/GenBank/DDBJ databases">
        <authorList>
            <person name="Mudge J."/>
            <person name="Ramaraj T."/>
            <person name="Lindquist I.E."/>
            <person name="Bharti A.K."/>
            <person name="Sundararajan A."/>
            <person name="Cameron C.T."/>
            <person name="Woodward J.E."/>
            <person name="May G.D."/>
            <person name="Brubaker C."/>
            <person name="Broadhvest J."/>
            <person name="Wilkins T.A."/>
        </authorList>
    </citation>
    <scope>NUCLEOTIDE SEQUENCE</scope>
    <source>
        <strain evidence="3">cv. AKA8401</strain>
    </source>
</reference>
<proteinExistence type="predicted"/>
<sequence length="67" mass="7313">MAIKIWIASYLIQFGNFHAIHFVYASNVGHGFLKNGSNLDLRYISSLASWFCAMKMSTGLLLASAGG</sequence>
<evidence type="ECO:0000313" key="2">
    <source>
        <dbReference type="EMBL" id="KHG26994.1"/>
    </source>
</evidence>
<dbReference type="Proteomes" id="UP000032142">
    <property type="component" value="Unassembled WGS sequence"/>
</dbReference>
<keyword evidence="1" id="KW-0812">Transmembrane</keyword>
<protein>
    <submittedName>
        <fullName evidence="2">Quinone oxidoreductase 2</fullName>
    </submittedName>
</protein>
<gene>
    <name evidence="2" type="ORF">F383_05201</name>
</gene>
<keyword evidence="1" id="KW-1133">Transmembrane helix</keyword>
<evidence type="ECO:0000256" key="1">
    <source>
        <dbReference type="SAM" id="Phobius"/>
    </source>
</evidence>